<organism evidence="3 4">
    <name type="scientific">Caenorhabditis angaria</name>
    <dbReference type="NCBI Taxonomy" id="860376"/>
    <lineage>
        <taxon>Eukaryota</taxon>
        <taxon>Metazoa</taxon>
        <taxon>Ecdysozoa</taxon>
        <taxon>Nematoda</taxon>
        <taxon>Chromadorea</taxon>
        <taxon>Rhabditida</taxon>
        <taxon>Rhabditina</taxon>
        <taxon>Rhabditomorpha</taxon>
        <taxon>Rhabditoidea</taxon>
        <taxon>Rhabditidae</taxon>
        <taxon>Peloderinae</taxon>
        <taxon>Caenorhabditis</taxon>
    </lineage>
</organism>
<keyword evidence="4" id="KW-1185">Reference proteome</keyword>
<dbReference type="InterPro" id="IPR013087">
    <property type="entry name" value="Znf_C2H2_type"/>
</dbReference>
<keyword evidence="1" id="KW-0862">Zinc</keyword>
<dbReference type="EMBL" id="CANHGI010000004">
    <property type="protein sequence ID" value="CAI5448830.1"/>
    <property type="molecule type" value="Genomic_DNA"/>
</dbReference>
<proteinExistence type="predicted"/>
<dbReference type="PROSITE" id="PS50157">
    <property type="entry name" value="ZINC_FINGER_C2H2_2"/>
    <property type="match status" value="1"/>
</dbReference>
<gene>
    <name evidence="3" type="ORF">CAMP_LOCUS11467</name>
</gene>
<dbReference type="InterPro" id="IPR055303">
    <property type="entry name" value="ATMIN"/>
</dbReference>
<feature type="domain" description="C2H2-type" evidence="2">
    <location>
        <begin position="25"/>
        <end position="48"/>
    </location>
</feature>
<comment type="caution">
    <text evidence="3">The sequence shown here is derived from an EMBL/GenBank/DDBJ whole genome shotgun (WGS) entry which is preliminary data.</text>
</comment>
<evidence type="ECO:0000313" key="4">
    <source>
        <dbReference type="Proteomes" id="UP001152747"/>
    </source>
</evidence>
<name>A0A9P1IP38_9PELO</name>
<dbReference type="GO" id="GO:0045944">
    <property type="term" value="P:positive regulation of transcription by RNA polymerase II"/>
    <property type="evidence" value="ECO:0007669"/>
    <property type="project" value="InterPro"/>
</dbReference>
<evidence type="ECO:0000313" key="3">
    <source>
        <dbReference type="EMBL" id="CAI5448830.1"/>
    </source>
</evidence>
<dbReference type="GO" id="GO:0000976">
    <property type="term" value="F:transcription cis-regulatory region binding"/>
    <property type="evidence" value="ECO:0007669"/>
    <property type="project" value="InterPro"/>
</dbReference>
<evidence type="ECO:0000256" key="1">
    <source>
        <dbReference type="PROSITE-ProRule" id="PRU00042"/>
    </source>
</evidence>
<dbReference type="GO" id="GO:0008270">
    <property type="term" value="F:zinc ion binding"/>
    <property type="evidence" value="ECO:0007669"/>
    <property type="project" value="UniProtKB-KW"/>
</dbReference>
<dbReference type="GO" id="GO:0005634">
    <property type="term" value="C:nucleus"/>
    <property type="evidence" value="ECO:0007669"/>
    <property type="project" value="TreeGrafter"/>
</dbReference>
<dbReference type="PROSITE" id="PS00028">
    <property type="entry name" value="ZINC_FINGER_C2H2_1"/>
    <property type="match status" value="1"/>
</dbReference>
<evidence type="ECO:0000259" key="2">
    <source>
        <dbReference type="PROSITE" id="PS50157"/>
    </source>
</evidence>
<accession>A0A9P1IP38</accession>
<sequence length="137" mass="15904">MSNKNVVDVFPSTSEIIQNDSSMFSSCEVCGKQFQNTSACRLHRVKVHKLFDKNNVADSRIHDRSEGESITYLYHCPNNVCLTKKSAFDGMRNLKQHYWRAHMEKRFSCSCGFRSALEKDVKYHMKSRCRLRSSQGK</sequence>
<dbReference type="AlphaFoldDB" id="A0A9P1IP38"/>
<dbReference type="OrthoDB" id="6354171at2759"/>
<protein>
    <recommendedName>
        <fullName evidence="2">C2H2-type domain-containing protein</fullName>
    </recommendedName>
</protein>
<dbReference type="GO" id="GO:0000981">
    <property type="term" value="F:DNA-binding transcription factor activity, RNA polymerase II-specific"/>
    <property type="evidence" value="ECO:0007669"/>
    <property type="project" value="TreeGrafter"/>
</dbReference>
<keyword evidence="1" id="KW-0863">Zinc-finger</keyword>
<dbReference type="Proteomes" id="UP001152747">
    <property type="component" value="Unassembled WGS sequence"/>
</dbReference>
<dbReference type="PANTHER" id="PTHR46664:SF1">
    <property type="entry name" value="ATM INTERACTOR"/>
    <property type="match status" value="1"/>
</dbReference>
<keyword evidence="1" id="KW-0479">Metal-binding</keyword>
<reference evidence="3" key="1">
    <citation type="submission" date="2022-11" db="EMBL/GenBank/DDBJ databases">
        <authorList>
            <person name="Kikuchi T."/>
        </authorList>
    </citation>
    <scope>NUCLEOTIDE SEQUENCE</scope>
    <source>
        <strain evidence="3">PS1010</strain>
    </source>
</reference>
<dbReference type="PANTHER" id="PTHR46664">
    <property type="entry name" value="ATM INTERACTOR"/>
    <property type="match status" value="1"/>
</dbReference>